<evidence type="ECO:0000313" key="3">
    <source>
        <dbReference type="Proteomes" id="UP000796880"/>
    </source>
</evidence>
<name>A0A8K0MPN8_9ROSA</name>
<dbReference type="GO" id="GO:0016104">
    <property type="term" value="P:triterpenoid biosynthetic process"/>
    <property type="evidence" value="ECO:0007669"/>
    <property type="project" value="InterPro"/>
</dbReference>
<dbReference type="SUPFAM" id="SSF48239">
    <property type="entry name" value="Terpenoid cyclases/Protein prenyltransferases"/>
    <property type="match status" value="1"/>
</dbReference>
<dbReference type="InterPro" id="IPR018333">
    <property type="entry name" value="Squalene_cyclase"/>
</dbReference>
<comment type="similarity">
    <text evidence="1">Belongs to the terpene cyclase/mutase family.</text>
</comment>
<dbReference type="EMBL" id="VOIH02000002">
    <property type="protein sequence ID" value="KAF3453877.1"/>
    <property type="molecule type" value="Genomic_DNA"/>
</dbReference>
<protein>
    <submittedName>
        <fullName evidence="2">Uncharacterized protein</fullName>
    </submittedName>
</protein>
<dbReference type="PANTHER" id="PTHR11764:SF20">
    <property type="entry name" value="LANOSTEROL SYNTHASE"/>
    <property type="match status" value="1"/>
</dbReference>
<dbReference type="AlphaFoldDB" id="A0A8K0MPN8"/>
<evidence type="ECO:0000256" key="1">
    <source>
        <dbReference type="ARBA" id="ARBA00009755"/>
    </source>
</evidence>
<dbReference type="OrthoDB" id="21502at2759"/>
<dbReference type="PANTHER" id="PTHR11764">
    <property type="entry name" value="TERPENE CYCLASE/MUTASE FAMILY MEMBER"/>
    <property type="match status" value="1"/>
</dbReference>
<dbReference type="GO" id="GO:0005811">
    <property type="term" value="C:lipid droplet"/>
    <property type="evidence" value="ECO:0007669"/>
    <property type="project" value="InterPro"/>
</dbReference>
<proteinExistence type="inferred from homology"/>
<sequence length="201" mass="23244">MPGDKNQRLGRTLQRPQAFSARMTHAKWVINAFVSKDLYYPHPLVQDILWASLHKGVESILMRWPGKKLREKALRTAMEHIHYEDENTHYICIGPVNKAVFISVWLLAVICRSKQVPQKILKSRIPSYNAKMSTIRFEVGLFDGKGDFDGYQKKLRFLLSHHKVAYALEADTSKWPTNKLARKSEIDEEAFIFPHLGDNVI</sequence>
<organism evidence="2 3">
    <name type="scientific">Rhamnella rubrinervis</name>
    <dbReference type="NCBI Taxonomy" id="2594499"/>
    <lineage>
        <taxon>Eukaryota</taxon>
        <taxon>Viridiplantae</taxon>
        <taxon>Streptophyta</taxon>
        <taxon>Embryophyta</taxon>
        <taxon>Tracheophyta</taxon>
        <taxon>Spermatophyta</taxon>
        <taxon>Magnoliopsida</taxon>
        <taxon>eudicotyledons</taxon>
        <taxon>Gunneridae</taxon>
        <taxon>Pentapetalae</taxon>
        <taxon>rosids</taxon>
        <taxon>fabids</taxon>
        <taxon>Rosales</taxon>
        <taxon>Rhamnaceae</taxon>
        <taxon>rhamnoid group</taxon>
        <taxon>Rhamneae</taxon>
        <taxon>Rhamnella</taxon>
    </lineage>
</organism>
<dbReference type="GO" id="GO:0031559">
    <property type="term" value="F:oxidosqualene cyclase activity"/>
    <property type="evidence" value="ECO:0007669"/>
    <property type="project" value="UniProtKB-ARBA"/>
</dbReference>
<reference evidence="2" key="1">
    <citation type="submission" date="2020-03" db="EMBL/GenBank/DDBJ databases">
        <title>A high-quality chromosome-level genome assembly of a woody plant with both climbing and erect habits, Rhamnella rubrinervis.</title>
        <authorList>
            <person name="Lu Z."/>
            <person name="Yang Y."/>
            <person name="Zhu X."/>
            <person name="Sun Y."/>
        </authorList>
    </citation>
    <scope>NUCLEOTIDE SEQUENCE</scope>
    <source>
        <strain evidence="2">BYM</strain>
        <tissue evidence="2">Leaf</tissue>
    </source>
</reference>
<dbReference type="InterPro" id="IPR008930">
    <property type="entry name" value="Terpenoid_cyclase/PrenylTrfase"/>
</dbReference>
<evidence type="ECO:0000313" key="2">
    <source>
        <dbReference type="EMBL" id="KAF3453877.1"/>
    </source>
</evidence>
<gene>
    <name evidence="2" type="ORF">FNV43_RR04318</name>
</gene>
<comment type="caution">
    <text evidence="2">The sequence shown here is derived from an EMBL/GenBank/DDBJ whole genome shotgun (WGS) entry which is preliminary data.</text>
</comment>
<keyword evidence="3" id="KW-1185">Reference proteome</keyword>
<dbReference type="Proteomes" id="UP000796880">
    <property type="component" value="Unassembled WGS sequence"/>
</dbReference>
<dbReference type="Gene3D" id="1.50.10.20">
    <property type="match status" value="1"/>
</dbReference>
<accession>A0A8K0MPN8</accession>